<dbReference type="EC" id="4.1.3.17" evidence="5"/>
<gene>
    <name evidence="13" type="ORF">JOD17_000083</name>
</gene>
<evidence type="ECO:0000256" key="5">
    <source>
        <dbReference type="ARBA" id="ARBA00012213"/>
    </source>
</evidence>
<evidence type="ECO:0000256" key="2">
    <source>
        <dbReference type="ARBA" id="ARBA00001968"/>
    </source>
</evidence>
<organism evidence="13 14">
    <name type="scientific">Geomicrobium sediminis</name>
    <dbReference type="NCBI Taxonomy" id="1347788"/>
    <lineage>
        <taxon>Bacteria</taxon>
        <taxon>Bacillati</taxon>
        <taxon>Bacillota</taxon>
        <taxon>Bacilli</taxon>
        <taxon>Bacillales</taxon>
        <taxon>Geomicrobium</taxon>
    </lineage>
</organism>
<evidence type="ECO:0000256" key="11">
    <source>
        <dbReference type="ARBA" id="ARBA00032305"/>
    </source>
</evidence>
<evidence type="ECO:0000256" key="12">
    <source>
        <dbReference type="ARBA" id="ARBA00047973"/>
    </source>
</evidence>
<dbReference type="SUPFAM" id="SSF89562">
    <property type="entry name" value="RraA-like"/>
    <property type="match status" value="1"/>
</dbReference>
<dbReference type="EC" id="4.1.1.112" evidence="6"/>
<evidence type="ECO:0000256" key="10">
    <source>
        <dbReference type="ARBA" id="ARBA00030169"/>
    </source>
</evidence>
<dbReference type="Proteomes" id="UP000741863">
    <property type="component" value="Unassembled WGS sequence"/>
</dbReference>
<dbReference type="Gene3D" id="3.50.30.40">
    <property type="entry name" value="Ribonuclease E inhibitor RraA/RraA-like"/>
    <property type="match status" value="1"/>
</dbReference>
<protein>
    <recommendedName>
        <fullName evidence="7">Putative 4-hydroxy-4-methyl-2-oxoglutarate aldolase</fullName>
        <ecNumber evidence="6">4.1.1.112</ecNumber>
        <ecNumber evidence="5">4.1.3.17</ecNumber>
    </recommendedName>
    <alternativeName>
        <fullName evidence="11">Oxaloacetate decarboxylase</fullName>
    </alternativeName>
    <alternativeName>
        <fullName evidence="9">Regulator of ribonuclease activity homolog</fullName>
    </alternativeName>
    <alternativeName>
        <fullName evidence="10">RraA-like protein</fullName>
    </alternativeName>
</protein>
<accession>A0ABS2P6Q9</accession>
<evidence type="ECO:0000256" key="6">
    <source>
        <dbReference type="ARBA" id="ARBA00012947"/>
    </source>
</evidence>
<evidence type="ECO:0000313" key="14">
    <source>
        <dbReference type="Proteomes" id="UP000741863"/>
    </source>
</evidence>
<dbReference type="InterPro" id="IPR036704">
    <property type="entry name" value="RraA/RraA-like_sf"/>
</dbReference>
<evidence type="ECO:0000256" key="7">
    <source>
        <dbReference type="ARBA" id="ARBA00016549"/>
    </source>
</evidence>
<keyword evidence="14" id="KW-1185">Reference proteome</keyword>
<dbReference type="CDD" id="cd16841">
    <property type="entry name" value="RraA_family"/>
    <property type="match status" value="1"/>
</dbReference>
<evidence type="ECO:0000256" key="8">
    <source>
        <dbReference type="ARBA" id="ARBA00025046"/>
    </source>
</evidence>
<evidence type="ECO:0000256" key="4">
    <source>
        <dbReference type="ARBA" id="ARBA00011233"/>
    </source>
</evidence>
<dbReference type="RefSeq" id="WP_204695148.1">
    <property type="nucleotide sequence ID" value="NZ_JAFBEC010000001.1"/>
</dbReference>
<comment type="catalytic activity">
    <reaction evidence="1">
        <text>4-hydroxy-4-methyl-2-oxoglutarate = 2 pyruvate</text>
        <dbReference type="Rhea" id="RHEA:22748"/>
        <dbReference type="ChEBI" id="CHEBI:15361"/>
        <dbReference type="ChEBI" id="CHEBI:58276"/>
        <dbReference type="EC" id="4.1.3.17"/>
    </reaction>
</comment>
<evidence type="ECO:0000313" key="13">
    <source>
        <dbReference type="EMBL" id="MBM7630992.1"/>
    </source>
</evidence>
<sequence>MIRIVDKKMKYTNETMELMQPLHTSTIGHFTDFGFVNDLKTTHPGNRISGTAVTVKLSNGDGKPITEALNETEAGDILIIDTSGNKTHACWGEFRSLQALAAKISGVIINGAITDLDTLWQVNLPVYYETVSAQTTKPLNLEAEIHGLVSVGGVVFESGDYVIADADGIYKFNPLDYEDIIEKAQGKEQREEVRRRTFQV</sequence>
<evidence type="ECO:0000256" key="3">
    <source>
        <dbReference type="ARBA" id="ARBA00008621"/>
    </source>
</evidence>
<dbReference type="InterPro" id="IPR005493">
    <property type="entry name" value="RraA/RraA-like"/>
</dbReference>
<dbReference type="PANTHER" id="PTHR33254">
    <property type="entry name" value="4-HYDROXY-4-METHYL-2-OXOGLUTARATE ALDOLASE 3-RELATED"/>
    <property type="match status" value="1"/>
</dbReference>
<dbReference type="EMBL" id="JAFBEC010000001">
    <property type="protein sequence ID" value="MBM7630992.1"/>
    <property type="molecule type" value="Genomic_DNA"/>
</dbReference>
<comment type="subunit">
    <text evidence="4">Homotrimer.</text>
</comment>
<comment type="function">
    <text evidence="8">Catalyzes the aldol cleavage of 4-hydroxy-4-methyl-2-oxoglutarate (HMG) into 2 molecules of pyruvate. Also contains a secondary oxaloacetate (OAA) decarboxylase activity due to the common pyruvate enolate transition state formed following C-C bond cleavage in the retro-aldol and decarboxylation reactions.</text>
</comment>
<name>A0ABS2P6Q9_9BACL</name>
<proteinExistence type="inferred from homology"/>
<comment type="catalytic activity">
    <reaction evidence="12">
        <text>oxaloacetate + H(+) = pyruvate + CO2</text>
        <dbReference type="Rhea" id="RHEA:15641"/>
        <dbReference type="ChEBI" id="CHEBI:15361"/>
        <dbReference type="ChEBI" id="CHEBI:15378"/>
        <dbReference type="ChEBI" id="CHEBI:16452"/>
        <dbReference type="ChEBI" id="CHEBI:16526"/>
        <dbReference type="EC" id="4.1.1.112"/>
    </reaction>
</comment>
<dbReference type="PANTHER" id="PTHR33254:SF4">
    <property type="entry name" value="4-HYDROXY-4-METHYL-2-OXOGLUTARATE ALDOLASE 3-RELATED"/>
    <property type="match status" value="1"/>
</dbReference>
<evidence type="ECO:0000256" key="1">
    <source>
        <dbReference type="ARBA" id="ARBA00001342"/>
    </source>
</evidence>
<evidence type="ECO:0000256" key="9">
    <source>
        <dbReference type="ARBA" id="ARBA00029596"/>
    </source>
</evidence>
<comment type="cofactor">
    <cofactor evidence="2">
        <name>a divalent metal cation</name>
        <dbReference type="ChEBI" id="CHEBI:60240"/>
    </cofactor>
</comment>
<dbReference type="Pfam" id="PF03737">
    <property type="entry name" value="RraA-like"/>
    <property type="match status" value="1"/>
</dbReference>
<reference evidence="13 14" key="1">
    <citation type="submission" date="2021-01" db="EMBL/GenBank/DDBJ databases">
        <title>Genomic Encyclopedia of Type Strains, Phase IV (KMG-IV): sequencing the most valuable type-strain genomes for metagenomic binning, comparative biology and taxonomic classification.</title>
        <authorList>
            <person name="Goeker M."/>
        </authorList>
    </citation>
    <scope>NUCLEOTIDE SEQUENCE [LARGE SCALE GENOMIC DNA]</scope>
    <source>
        <strain evidence="13 14">DSM 25540</strain>
    </source>
</reference>
<comment type="similarity">
    <text evidence="3">Belongs to the class II aldolase/RraA-like family.</text>
</comment>
<comment type="caution">
    <text evidence="13">The sequence shown here is derived from an EMBL/GenBank/DDBJ whole genome shotgun (WGS) entry which is preliminary data.</text>
</comment>